<organism evidence="1 2">
    <name type="scientific">Oceanobacter antarcticus</name>
    <dbReference type="NCBI Taxonomy" id="3133425"/>
    <lineage>
        <taxon>Bacteria</taxon>
        <taxon>Pseudomonadati</taxon>
        <taxon>Pseudomonadota</taxon>
        <taxon>Gammaproteobacteria</taxon>
        <taxon>Oceanospirillales</taxon>
        <taxon>Oceanospirillaceae</taxon>
        <taxon>Oceanobacter</taxon>
    </lineage>
</organism>
<dbReference type="Proteomes" id="UP001620597">
    <property type="component" value="Unassembled WGS sequence"/>
</dbReference>
<protein>
    <submittedName>
        <fullName evidence="1">Type V CRISPR-associated protein Cas12c</fullName>
    </submittedName>
</protein>
<dbReference type="EMBL" id="JBBKTX010000017">
    <property type="protein sequence ID" value="MFK4753556.1"/>
    <property type="molecule type" value="Genomic_DNA"/>
</dbReference>
<gene>
    <name evidence="1" type="primary">cas12c</name>
    <name evidence="1" type="ORF">WG929_14160</name>
</gene>
<dbReference type="RefSeq" id="WP_416206582.1">
    <property type="nucleotide sequence ID" value="NZ_JBBKTX010000017.1"/>
</dbReference>
<sequence>MKYHFIDKHRQSYPVRLISRVKQHRKLVQPRQKFTQRFDASLMQLRENVVGDTAHVINSLMHRFHGVPILESSVRNLASGTKQLQLVYDKVLNLYTYSGTDAHKTARKHFWCGAEQWVDPGVTETVRDGDKKMRSGEPKYKIRDLLLYPGSQVHPAGTSQVCSECGYNPYQLLEVAYKERRTLRTDGKGILDLGAHQLQLMTRKQANPKHYRRQNIRAPFDQPLANKKLTRDEAFKQVKFQLRRAPDSLRSRDTTQSRYHCVMVGCGHVMHADANAAINIVRKWIHDRAITPKAGS</sequence>
<evidence type="ECO:0000313" key="1">
    <source>
        <dbReference type="EMBL" id="MFK4753556.1"/>
    </source>
</evidence>
<proteinExistence type="predicted"/>
<dbReference type="NCBIfam" id="NF033950">
    <property type="entry name" value="Cas12c"/>
    <property type="match status" value="1"/>
</dbReference>
<accession>A0ABW8NKY6</accession>
<comment type="caution">
    <text evidence="1">The sequence shown here is derived from an EMBL/GenBank/DDBJ whole genome shotgun (WGS) entry which is preliminary data.</text>
</comment>
<evidence type="ECO:0000313" key="2">
    <source>
        <dbReference type="Proteomes" id="UP001620597"/>
    </source>
</evidence>
<reference evidence="1 2" key="1">
    <citation type="submission" date="2024-03" db="EMBL/GenBank/DDBJ databases">
        <title>High-quality draft genome sequence of Oceanobacter sp. wDCs-4.</title>
        <authorList>
            <person name="Dong C."/>
        </authorList>
    </citation>
    <scope>NUCLEOTIDE SEQUENCE [LARGE SCALE GENOMIC DNA]</scope>
    <source>
        <strain evidence="2">wDCs-4</strain>
    </source>
</reference>
<name>A0ABW8NKY6_9GAMM</name>
<keyword evidence="2" id="KW-1185">Reference proteome</keyword>